<organism evidence="2">
    <name type="scientific">Blautia hansenii</name>
    <name type="common">Ruminococcus hansenii</name>
    <dbReference type="NCBI Taxonomy" id="1322"/>
    <lineage>
        <taxon>Bacteria</taxon>
        <taxon>Bacillati</taxon>
        <taxon>Bacillota</taxon>
        <taxon>Clostridia</taxon>
        <taxon>Lachnospirales</taxon>
        <taxon>Lachnospiraceae</taxon>
        <taxon>Blautia</taxon>
    </lineage>
</organism>
<dbReference type="Gene3D" id="2.170.130.30">
    <property type="match status" value="1"/>
</dbReference>
<dbReference type="InterPro" id="IPR027954">
    <property type="entry name" value="Transcobalamin-like_C"/>
</dbReference>
<name>A0A6N2UKT8_BLAHA</name>
<dbReference type="Pfam" id="PF14478">
    <property type="entry name" value="DUF4430"/>
    <property type="match status" value="1"/>
</dbReference>
<proteinExistence type="predicted"/>
<protein>
    <recommendedName>
        <fullName evidence="1">Transcobalamin-like C-terminal domain-containing protein</fullName>
    </recommendedName>
</protein>
<evidence type="ECO:0000313" key="2">
    <source>
        <dbReference type="EMBL" id="VYT18934.1"/>
    </source>
</evidence>
<sequence>MKKKIIAAASVLIIFVCVLCAVLFMGNKKETKEGTKKVSIEVVHGDGKAETFEYNTEAEFLGEILKENELVEGEEGEYGLFITSVDGEKADDTKEQWWCITKGGAQVNTSADKTSVQDGDKFEITLKEGY</sequence>
<accession>A0A6N2UKT8</accession>
<gene>
    <name evidence="2" type="ORF">BHLFYP23_00528</name>
</gene>
<reference evidence="2" key="1">
    <citation type="submission" date="2019-11" db="EMBL/GenBank/DDBJ databases">
        <authorList>
            <person name="Feng L."/>
        </authorList>
    </citation>
    <scope>NUCLEOTIDE SEQUENCE</scope>
    <source>
        <strain evidence="2">BhanseniiLFYP23</strain>
    </source>
</reference>
<dbReference type="AlphaFoldDB" id="A0A6N2UKT8"/>
<dbReference type="RefSeq" id="WP_003019894.1">
    <property type="nucleotide sequence ID" value="NZ_CACRSY010000014.1"/>
</dbReference>
<dbReference type="EMBL" id="CACRSY010000014">
    <property type="protein sequence ID" value="VYT18934.1"/>
    <property type="molecule type" value="Genomic_DNA"/>
</dbReference>
<evidence type="ECO:0000259" key="1">
    <source>
        <dbReference type="Pfam" id="PF14478"/>
    </source>
</evidence>
<feature type="domain" description="Transcobalamin-like C-terminal" evidence="1">
    <location>
        <begin position="63"/>
        <end position="127"/>
    </location>
</feature>